<dbReference type="EMBL" id="RIBZ01000031">
    <property type="protein sequence ID" value="RNG38002.1"/>
    <property type="molecule type" value="Genomic_DNA"/>
</dbReference>
<evidence type="ECO:0000256" key="2">
    <source>
        <dbReference type="SAM" id="SignalP"/>
    </source>
</evidence>
<evidence type="ECO:0000313" key="4">
    <source>
        <dbReference type="Proteomes" id="UP000275401"/>
    </source>
</evidence>
<keyword evidence="1" id="KW-0812">Transmembrane</keyword>
<accession>A0A3M8X6I6</accession>
<comment type="caution">
    <text evidence="3">The sequence shown here is derived from an EMBL/GenBank/DDBJ whole genome shotgun (WGS) entry which is preliminary data.</text>
</comment>
<reference evidence="3 4" key="1">
    <citation type="submission" date="2018-11" db="EMBL/GenBank/DDBJ databases">
        <title>The Potential of Streptomyces as Biocontrol Agents against the Tomato grey mould, Botrytis cinerea (Gray mold) Frontiers in Microbiology.</title>
        <authorList>
            <person name="Li D."/>
        </authorList>
    </citation>
    <scope>NUCLEOTIDE SEQUENCE [LARGE SCALE GENOMIC DNA]</scope>
    <source>
        <strain evidence="3 4">NEAU-LD23</strain>
    </source>
</reference>
<keyword evidence="2" id="KW-0732">Signal</keyword>
<name>A0A3M8X6I6_9ACTN</name>
<sequence length="109" mass="10975">MRVLAYVAAGLVGLSTVVAGAASGPEAVGAALGSSLPVIGLFVCALRFASAGPWTRTIAIVCASSMILFGLGALGRGIPSGIVELVLGIVLVVLLSQAQVGKWFRRPQN</sequence>
<feature type="chain" id="PRO_5018086097" description="Integral membrane protein" evidence="2">
    <location>
        <begin position="22"/>
        <end position="109"/>
    </location>
</feature>
<keyword evidence="4" id="KW-1185">Reference proteome</keyword>
<feature type="transmembrane region" description="Helical" evidence="1">
    <location>
        <begin position="81"/>
        <end position="100"/>
    </location>
</feature>
<keyword evidence="1" id="KW-0472">Membrane</keyword>
<gene>
    <name evidence="3" type="ORF">EEJ42_02145</name>
</gene>
<evidence type="ECO:0000256" key="1">
    <source>
        <dbReference type="SAM" id="Phobius"/>
    </source>
</evidence>
<protein>
    <recommendedName>
        <fullName evidence="5">Integral membrane protein</fullName>
    </recommendedName>
</protein>
<feature type="transmembrane region" description="Helical" evidence="1">
    <location>
        <begin position="29"/>
        <end position="50"/>
    </location>
</feature>
<dbReference type="Proteomes" id="UP000275401">
    <property type="component" value="Unassembled WGS sequence"/>
</dbReference>
<keyword evidence="1" id="KW-1133">Transmembrane helix</keyword>
<organism evidence="3 4">
    <name type="scientific">Streptomyces botrytidirepellens</name>
    <dbReference type="NCBI Taxonomy" id="2486417"/>
    <lineage>
        <taxon>Bacteria</taxon>
        <taxon>Bacillati</taxon>
        <taxon>Actinomycetota</taxon>
        <taxon>Actinomycetes</taxon>
        <taxon>Kitasatosporales</taxon>
        <taxon>Streptomycetaceae</taxon>
        <taxon>Streptomyces</taxon>
    </lineage>
</organism>
<dbReference type="AlphaFoldDB" id="A0A3M8X6I6"/>
<proteinExistence type="predicted"/>
<feature type="signal peptide" evidence="2">
    <location>
        <begin position="1"/>
        <end position="21"/>
    </location>
</feature>
<evidence type="ECO:0008006" key="5">
    <source>
        <dbReference type="Google" id="ProtNLM"/>
    </source>
</evidence>
<feature type="transmembrane region" description="Helical" evidence="1">
    <location>
        <begin position="57"/>
        <end position="75"/>
    </location>
</feature>
<evidence type="ECO:0000313" key="3">
    <source>
        <dbReference type="EMBL" id="RNG38002.1"/>
    </source>
</evidence>